<evidence type="ECO:0000313" key="2">
    <source>
        <dbReference type="EMBL" id="VEI23375.1"/>
    </source>
</evidence>
<gene>
    <name evidence="2" type="primary">ywqG_4</name>
    <name evidence="2" type="ORF">NCTC10207_01482</name>
</gene>
<accession>A0A7Z9D6W8</accession>
<evidence type="ECO:0000313" key="3">
    <source>
        <dbReference type="Proteomes" id="UP000282386"/>
    </source>
</evidence>
<sequence>MTITDRARSVVAQMVNYQRDKIPITVRAADAPLPVTASKYGGVPYLPAGVDAPLGSDGQPLGMIAQINCAELPKNTIYPESGMLQFWLNPRHPQWGMSINDGLPGADARVIYWEELGAASPHVCAVEANWEEHYWPIDPPTREISLIFGPPETPDPMLTWGDHERFIEIWNELYPDQAIEEIEELEDLVEEAEEDEDILSAIADEAGYHQLGGYPVFFDDDPRRNNPELEEYTVNLLTMGSESYRLGSTELLWGDAGYANWLITPEQLAARDFSKVLFWWWQS</sequence>
<dbReference type="Gene3D" id="2.30.320.10">
    <property type="entry name" value="YwqG-like"/>
    <property type="match status" value="1"/>
</dbReference>
<keyword evidence="1" id="KW-0175">Coiled coil</keyword>
<dbReference type="PANTHER" id="PTHR36436:SF6">
    <property type="entry name" value="SLL5081 PROTEIN"/>
    <property type="match status" value="1"/>
</dbReference>
<organism evidence="2 3">
    <name type="scientific">Rothia aeria</name>
    <dbReference type="NCBI Taxonomy" id="172042"/>
    <lineage>
        <taxon>Bacteria</taxon>
        <taxon>Bacillati</taxon>
        <taxon>Actinomycetota</taxon>
        <taxon>Actinomycetes</taxon>
        <taxon>Micrococcales</taxon>
        <taxon>Micrococcaceae</taxon>
        <taxon>Rothia</taxon>
    </lineage>
</organism>
<reference evidence="2 3" key="1">
    <citation type="submission" date="2018-12" db="EMBL/GenBank/DDBJ databases">
        <authorList>
            <consortium name="Pathogen Informatics"/>
        </authorList>
    </citation>
    <scope>NUCLEOTIDE SEQUENCE [LARGE SCALE GENOMIC DNA]</scope>
    <source>
        <strain evidence="2 3">NCTC10207</strain>
    </source>
</reference>
<dbReference type="EMBL" id="LR134479">
    <property type="protein sequence ID" value="VEI23375.1"/>
    <property type="molecule type" value="Genomic_DNA"/>
</dbReference>
<dbReference type="InterPro" id="IPR015315">
    <property type="entry name" value="DUF1963"/>
</dbReference>
<dbReference type="AlphaFoldDB" id="A0A7Z9D6W8"/>
<feature type="coiled-coil region" evidence="1">
    <location>
        <begin position="175"/>
        <end position="205"/>
    </location>
</feature>
<dbReference type="InterPro" id="IPR035948">
    <property type="entry name" value="YwqG-like_sf"/>
</dbReference>
<proteinExistence type="predicted"/>
<dbReference type="Proteomes" id="UP000282386">
    <property type="component" value="Chromosome"/>
</dbReference>
<dbReference type="Pfam" id="PF09234">
    <property type="entry name" value="DUF1963"/>
    <property type="match status" value="1"/>
</dbReference>
<evidence type="ECO:0000256" key="1">
    <source>
        <dbReference type="SAM" id="Coils"/>
    </source>
</evidence>
<dbReference type="PANTHER" id="PTHR36436">
    <property type="entry name" value="SLL5081 PROTEIN"/>
    <property type="match status" value="1"/>
</dbReference>
<dbReference type="SUPFAM" id="SSF103032">
    <property type="entry name" value="Hypothetical protein YwqG"/>
    <property type="match status" value="1"/>
</dbReference>
<name>A0A7Z9D6W8_9MICC</name>
<protein>
    <submittedName>
        <fullName evidence="2">Domain of uncharacterized function (DUF1963)</fullName>
    </submittedName>
</protein>